<proteinExistence type="predicted"/>
<name>A0A5B0P8Y2_PUCGR</name>
<reference evidence="2 3" key="1">
    <citation type="submission" date="2019-05" db="EMBL/GenBank/DDBJ databases">
        <title>Emergence of the Ug99 lineage of the wheat stem rust pathogen through somatic hybridization.</title>
        <authorList>
            <person name="Li F."/>
            <person name="Upadhyaya N.M."/>
            <person name="Sperschneider J."/>
            <person name="Matny O."/>
            <person name="Nguyen-Phuc H."/>
            <person name="Mago R."/>
            <person name="Raley C."/>
            <person name="Miller M.E."/>
            <person name="Silverstein K.A.T."/>
            <person name="Henningsen E."/>
            <person name="Hirsch C.D."/>
            <person name="Visser B."/>
            <person name="Pretorius Z.A."/>
            <person name="Steffenson B.J."/>
            <person name="Schwessinger B."/>
            <person name="Dodds P.N."/>
            <person name="Figueroa M."/>
        </authorList>
    </citation>
    <scope>NUCLEOTIDE SEQUENCE [LARGE SCALE GENOMIC DNA]</scope>
    <source>
        <strain evidence="2 3">Ug99</strain>
    </source>
</reference>
<dbReference type="AlphaFoldDB" id="A0A5B0P8Y2"/>
<protein>
    <submittedName>
        <fullName evidence="2">Uncharacterized protein</fullName>
    </submittedName>
</protein>
<dbReference type="EMBL" id="VDEP01000357">
    <property type="protein sequence ID" value="KAA1097054.1"/>
    <property type="molecule type" value="Genomic_DNA"/>
</dbReference>
<feature type="region of interest" description="Disordered" evidence="1">
    <location>
        <begin position="1"/>
        <end position="34"/>
    </location>
</feature>
<evidence type="ECO:0000313" key="3">
    <source>
        <dbReference type="Proteomes" id="UP000325313"/>
    </source>
</evidence>
<sequence>MAISADDSPVESKKARTSATFEPPNLGPYGFRSISDKDALAGIPPSFPCQ</sequence>
<dbReference type="Proteomes" id="UP000325313">
    <property type="component" value="Unassembled WGS sequence"/>
</dbReference>
<organism evidence="2 3">
    <name type="scientific">Puccinia graminis f. sp. tritici</name>
    <dbReference type="NCBI Taxonomy" id="56615"/>
    <lineage>
        <taxon>Eukaryota</taxon>
        <taxon>Fungi</taxon>
        <taxon>Dikarya</taxon>
        <taxon>Basidiomycota</taxon>
        <taxon>Pucciniomycotina</taxon>
        <taxon>Pucciniomycetes</taxon>
        <taxon>Pucciniales</taxon>
        <taxon>Pucciniaceae</taxon>
        <taxon>Puccinia</taxon>
    </lineage>
</organism>
<comment type="caution">
    <text evidence="2">The sequence shown here is derived from an EMBL/GenBank/DDBJ whole genome shotgun (WGS) entry which is preliminary data.</text>
</comment>
<accession>A0A5B0P8Y2</accession>
<evidence type="ECO:0000313" key="2">
    <source>
        <dbReference type="EMBL" id="KAA1097054.1"/>
    </source>
</evidence>
<gene>
    <name evidence="2" type="ORF">PGTUg99_005272</name>
</gene>
<evidence type="ECO:0000256" key="1">
    <source>
        <dbReference type="SAM" id="MobiDB-lite"/>
    </source>
</evidence>